<evidence type="ECO:0000313" key="2">
    <source>
        <dbReference type="EMBL" id="EKD14176.1"/>
    </source>
</evidence>
<keyword evidence="3" id="KW-1185">Reference proteome</keyword>
<sequence>MPKNATSKVHSPAGYLPAQSFHLTISTFLTTRILGARRAIVLLLRDFIPLAKCLLVFVRDENAAGFLCCDCSRLNGYDDELLLTQASLFINTQDSKIGPTLTPAQWLWFRKFAYVTYFHKGPSVLGCHKLLPQAAAPVLPASHNRRARDGGGQDEAGEPDGEDQVHC</sequence>
<reference evidence="2 3" key="1">
    <citation type="journal article" date="2012" name="BMC Genomics">
        <title>Sequencing the genome of Marssonina brunnea reveals fungus-poplar co-evolution.</title>
        <authorList>
            <person name="Zhu S."/>
            <person name="Cao Y.-Z."/>
            <person name="Jiang C."/>
            <person name="Tan B.-Y."/>
            <person name="Wang Z."/>
            <person name="Feng S."/>
            <person name="Zhang L."/>
            <person name="Su X.-H."/>
            <person name="Brejova B."/>
            <person name="Vinar T."/>
            <person name="Xu M."/>
            <person name="Wang M.-X."/>
            <person name="Zhang S.-G."/>
            <person name="Huang M.-R."/>
            <person name="Wu R."/>
            <person name="Zhou Y."/>
        </authorList>
    </citation>
    <scope>NUCLEOTIDE SEQUENCE [LARGE SCALE GENOMIC DNA]</scope>
    <source>
        <strain evidence="2 3">MB_m1</strain>
    </source>
</reference>
<dbReference type="Proteomes" id="UP000006753">
    <property type="component" value="Unassembled WGS sequence"/>
</dbReference>
<proteinExistence type="predicted"/>
<name>K1WMV6_MARBU</name>
<protein>
    <submittedName>
        <fullName evidence="2">Uncharacterized protein</fullName>
    </submittedName>
</protein>
<dbReference type="EMBL" id="JH921447">
    <property type="protein sequence ID" value="EKD14176.1"/>
    <property type="molecule type" value="Genomic_DNA"/>
</dbReference>
<gene>
    <name evidence="2" type="ORF">MBM_07853</name>
</gene>
<dbReference type="HOGENOM" id="CLU_1594904_0_0_1"/>
<dbReference type="AlphaFoldDB" id="K1WMV6"/>
<evidence type="ECO:0000313" key="3">
    <source>
        <dbReference type="Proteomes" id="UP000006753"/>
    </source>
</evidence>
<dbReference type="InParanoid" id="K1WMV6"/>
<evidence type="ECO:0000256" key="1">
    <source>
        <dbReference type="SAM" id="MobiDB-lite"/>
    </source>
</evidence>
<dbReference type="KEGG" id="mbe:MBM_07853"/>
<organism evidence="2 3">
    <name type="scientific">Marssonina brunnea f. sp. multigermtubi (strain MB_m1)</name>
    <name type="common">Marssonina leaf spot fungus</name>
    <dbReference type="NCBI Taxonomy" id="1072389"/>
    <lineage>
        <taxon>Eukaryota</taxon>
        <taxon>Fungi</taxon>
        <taxon>Dikarya</taxon>
        <taxon>Ascomycota</taxon>
        <taxon>Pezizomycotina</taxon>
        <taxon>Leotiomycetes</taxon>
        <taxon>Helotiales</taxon>
        <taxon>Drepanopezizaceae</taxon>
        <taxon>Drepanopeziza</taxon>
    </lineage>
</organism>
<feature type="region of interest" description="Disordered" evidence="1">
    <location>
        <begin position="143"/>
        <end position="167"/>
    </location>
</feature>
<accession>K1WMV6</accession>
<feature type="compositionally biased region" description="Acidic residues" evidence="1">
    <location>
        <begin position="155"/>
        <end position="167"/>
    </location>
</feature>